<reference evidence="3 4" key="1">
    <citation type="submission" date="2024-01" db="EMBL/GenBank/DDBJ databases">
        <authorList>
            <person name="Waweru B."/>
        </authorList>
    </citation>
    <scope>NUCLEOTIDE SEQUENCE [LARGE SCALE GENOMIC DNA]</scope>
</reference>
<dbReference type="InterPro" id="IPR025677">
    <property type="entry name" value="OST-HTH-assoc_dom"/>
</dbReference>
<feature type="compositionally biased region" description="Basic and acidic residues" evidence="1">
    <location>
        <begin position="319"/>
        <end position="330"/>
    </location>
</feature>
<feature type="compositionally biased region" description="Polar residues" evidence="1">
    <location>
        <begin position="150"/>
        <end position="159"/>
    </location>
</feature>
<evidence type="ECO:0000313" key="4">
    <source>
        <dbReference type="Proteomes" id="UP001314170"/>
    </source>
</evidence>
<evidence type="ECO:0000256" key="1">
    <source>
        <dbReference type="SAM" id="MobiDB-lite"/>
    </source>
</evidence>
<feature type="compositionally biased region" description="Acidic residues" evidence="1">
    <location>
        <begin position="335"/>
        <end position="345"/>
    </location>
</feature>
<dbReference type="Pfam" id="PF14418">
    <property type="entry name" value="OHA"/>
    <property type="match status" value="1"/>
</dbReference>
<evidence type="ECO:0000259" key="2">
    <source>
        <dbReference type="PROSITE" id="PS51644"/>
    </source>
</evidence>
<protein>
    <recommendedName>
        <fullName evidence="2">HTH OST-type domain-containing protein</fullName>
    </recommendedName>
</protein>
<dbReference type="Gene3D" id="3.30.420.610">
    <property type="entry name" value="LOTUS domain-like"/>
    <property type="match status" value="1"/>
</dbReference>
<dbReference type="CDD" id="cd08824">
    <property type="entry name" value="LOTUS"/>
    <property type="match status" value="1"/>
</dbReference>
<dbReference type="InterPro" id="IPR025605">
    <property type="entry name" value="OST-HTH/LOTUS_dom"/>
</dbReference>
<comment type="caution">
    <text evidence="3">The sequence shown here is derived from an EMBL/GenBank/DDBJ whole genome shotgun (WGS) entry which is preliminary data.</text>
</comment>
<dbReference type="EMBL" id="CAWUPB010000893">
    <property type="protein sequence ID" value="CAK7328527.1"/>
    <property type="molecule type" value="Genomic_DNA"/>
</dbReference>
<dbReference type="PROSITE" id="PS51644">
    <property type="entry name" value="HTH_OST"/>
    <property type="match status" value="1"/>
</dbReference>
<keyword evidence="4" id="KW-1185">Reference proteome</keyword>
<dbReference type="Proteomes" id="UP001314170">
    <property type="component" value="Unassembled WGS sequence"/>
</dbReference>
<name>A0AAV1R3D1_9ROSI</name>
<evidence type="ECO:0000313" key="3">
    <source>
        <dbReference type="EMBL" id="CAK7328527.1"/>
    </source>
</evidence>
<dbReference type="AlphaFoldDB" id="A0AAV1R3D1"/>
<organism evidence="3 4">
    <name type="scientific">Dovyalis caffra</name>
    <dbReference type="NCBI Taxonomy" id="77055"/>
    <lineage>
        <taxon>Eukaryota</taxon>
        <taxon>Viridiplantae</taxon>
        <taxon>Streptophyta</taxon>
        <taxon>Embryophyta</taxon>
        <taxon>Tracheophyta</taxon>
        <taxon>Spermatophyta</taxon>
        <taxon>Magnoliopsida</taxon>
        <taxon>eudicotyledons</taxon>
        <taxon>Gunneridae</taxon>
        <taxon>Pentapetalae</taxon>
        <taxon>rosids</taxon>
        <taxon>fabids</taxon>
        <taxon>Malpighiales</taxon>
        <taxon>Salicaceae</taxon>
        <taxon>Flacourtieae</taxon>
        <taxon>Dovyalis</taxon>
    </lineage>
</organism>
<sequence>MLIKSPGLFNRILNWWKLRGDSPDTSNDQPTVISGLIKSDAGKPEIFSEDYFWRKMESYIYSTRGSLIVSQSRTREQIARNLQKECPLVLRSLKESDVLQLVDMIISEKKWVEEFPSEAFPFKLSWFAAQSTVADSHASNGLSSMFLSTPSQSDLQRQPGNEGDKKIQNISHTGVSSPVSVEKPSERSRSEILGDCQKLTKEILKEFPGGYNIGAFRKLFLERYGYNLNAKKLGYPKLASLLQIMPGVKVESNYIIPSNEMAKHSSAGRAVLNNTSSDSELSDASKKDDELDSTWEELGPIDNTFSGKKGMVSALRTKRTGERMRQRCPDYESPLSDDELSDSEESGVVTRPGRQPKLGLNDENSSLLQMLDSWYSSKESDDKKNPENPENVLDSLTANFGLSDSSRLGMKSETSLEKNCRKQRPQKSYSFVADPVENKTEILVDDILHSLKKPNEPRVDA</sequence>
<feature type="region of interest" description="Disordered" evidence="1">
    <location>
        <begin position="273"/>
        <end position="292"/>
    </location>
</feature>
<accession>A0AAV1R3D1</accession>
<feature type="compositionally biased region" description="Polar residues" evidence="1">
    <location>
        <begin position="394"/>
        <end position="406"/>
    </location>
</feature>
<feature type="compositionally biased region" description="Basic and acidic residues" evidence="1">
    <location>
        <begin position="378"/>
        <end position="387"/>
    </location>
</feature>
<feature type="domain" description="HTH OST-type" evidence="2">
    <location>
        <begin position="192"/>
        <end position="266"/>
    </location>
</feature>
<proteinExistence type="predicted"/>
<feature type="region of interest" description="Disordered" evidence="1">
    <location>
        <begin position="312"/>
        <end position="364"/>
    </location>
</feature>
<feature type="region of interest" description="Disordered" evidence="1">
    <location>
        <begin position="150"/>
        <end position="187"/>
    </location>
</feature>
<dbReference type="InterPro" id="IPR041966">
    <property type="entry name" value="LOTUS-like"/>
</dbReference>
<gene>
    <name evidence="3" type="ORF">DCAF_LOCUS6252</name>
</gene>
<feature type="region of interest" description="Disordered" evidence="1">
    <location>
        <begin position="376"/>
        <end position="428"/>
    </location>
</feature>
<dbReference type="Pfam" id="PF12872">
    <property type="entry name" value="OST-HTH"/>
    <property type="match status" value="1"/>
</dbReference>